<evidence type="ECO:0000313" key="1">
    <source>
        <dbReference type="EMBL" id="GJT50121.1"/>
    </source>
</evidence>
<evidence type="ECO:0000313" key="2">
    <source>
        <dbReference type="Proteomes" id="UP001151760"/>
    </source>
</evidence>
<reference evidence="1" key="2">
    <citation type="submission" date="2022-01" db="EMBL/GenBank/DDBJ databases">
        <authorList>
            <person name="Yamashiro T."/>
            <person name="Shiraishi A."/>
            <person name="Satake H."/>
            <person name="Nakayama K."/>
        </authorList>
    </citation>
    <scope>NUCLEOTIDE SEQUENCE</scope>
</reference>
<dbReference type="Proteomes" id="UP001151760">
    <property type="component" value="Unassembled WGS sequence"/>
</dbReference>
<comment type="caution">
    <text evidence="1">The sequence shown here is derived from an EMBL/GenBank/DDBJ whole genome shotgun (WGS) entry which is preliminary data.</text>
</comment>
<accession>A0ABQ5EGW8</accession>
<name>A0ABQ5EGW8_9ASTR</name>
<proteinExistence type="predicted"/>
<reference evidence="1" key="1">
    <citation type="journal article" date="2022" name="Int. J. Mol. Sci.">
        <title>Draft Genome of Tanacetum Coccineum: Genomic Comparison of Closely Related Tanacetum-Family Plants.</title>
        <authorList>
            <person name="Yamashiro T."/>
            <person name="Shiraishi A."/>
            <person name="Nakayama K."/>
            <person name="Satake H."/>
        </authorList>
    </citation>
    <scope>NUCLEOTIDE SEQUENCE</scope>
</reference>
<gene>
    <name evidence="1" type="ORF">Tco_0976278</name>
</gene>
<dbReference type="EMBL" id="BQNB010016295">
    <property type="protein sequence ID" value="GJT50121.1"/>
    <property type="molecule type" value="Genomic_DNA"/>
</dbReference>
<sequence length="191" mass="21351">MAGLKYKWEVGKGETLIGGVLRGDGVSCKPWEGVVWVLAVNGYSTQWVEGLKDGLRLHSIVFFSSGSGLTADSSVLTLTLTFLDFGLDFAQSFPFHAQFCHFGSVFCLFVDALPREEHKNPTTRKEYTWTRGAAAMRLKQGASIFGKRKRKLTVACKNGQIKEHTLKLGKYEDPDHDLAKFFERDVLEDTP</sequence>
<organism evidence="1 2">
    <name type="scientific">Tanacetum coccineum</name>
    <dbReference type="NCBI Taxonomy" id="301880"/>
    <lineage>
        <taxon>Eukaryota</taxon>
        <taxon>Viridiplantae</taxon>
        <taxon>Streptophyta</taxon>
        <taxon>Embryophyta</taxon>
        <taxon>Tracheophyta</taxon>
        <taxon>Spermatophyta</taxon>
        <taxon>Magnoliopsida</taxon>
        <taxon>eudicotyledons</taxon>
        <taxon>Gunneridae</taxon>
        <taxon>Pentapetalae</taxon>
        <taxon>asterids</taxon>
        <taxon>campanulids</taxon>
        <taxon>Asterales</taxon>
        <taxon>Asteraceae</taxon>
        <taxon>Asteroideae</taxon>
        <taxon>Anthemideae</taxon>
        <taxon>Anthemidinae</taxon>
        <taxon>Tanacetum</taxon>
    </lineage>
</organism>
<keyword evidence="2" id="KW-1185">Reference proteome</keyword>
<protein>
    <submittedName>
        <fullName evidence="1">Uncharacterized protein</fullName>
    </submittedName>
</protein>